<dbReference type="PANTHER" id="PTHR32552:SF81">
    <property type="entry name" value="TONB-DEPENDENT OUTER MEMBRANE RECEPTOR"/>
    <property type="match status" value="1"/>
</dbReference>
<dbReference type="InterPro" id="IPR039426">
    <property type="entry name" value="TonB-dep_rcpt-like"/>
</dbReference>
<keyword evidence="9 11" id="KW-0472">Membrane</keyword>
<evidence type="ECO:0000256" key="12">
    <source>
        <dbReference type="RuleBase" id="RU003357"/>
    </source>
</evidence>
<name>A0A7C5R0D5_9PROT</name>
<dbReference type="Proteomes" id="UP000885830">
    <property type="component" value="Unassembled WGS sequence"/>
</dbReference>
<evidence type="ECO:0000256" key="8">
    <source>
        <dbReference type="ARBA" id="ARBA00023077"/>
    </source>
</evidence>
<evidence type="ECO:0000313" key="16">
    <source>
        <dbReference type="EMBL" id="HHL42960.1"/>
    </source>
</evidence>
<dbReference type="PROSITE" id="PS52016">
    <property type="entry name" value="TONB_DEPENDENT_REC_3"/>
    <property type="match status" value="1"/>
</dbReference>
<keyword evidence="8 12" id="KW-0798">TonB box</keyword>
<comment type="subcellular location">
    <subcellularLocation>
        <location evidence="1 11">Cell outer membrane</location>
        <topology evidence="1 11">Multi-pass membrane protein</topology>
    </subcellularLocation>
</comment>
<comment type="caution">
    <text evidence="16">The sequence shown here is derived from an EMBL/GenBank/DDBJ whole genome shotgun (WGS) entry which is preliminary data.</text>
</comment>
<evidence type="ECO:0000256" key="3">
    <source>
        <dbReference type="ARBA" id="ARBA00022452"/>
    </source>
</evidence>
<evidence type="ECO:0000256" key="9">
    <source>
        <dbReference type="ARBA" id="ARBA00023136"/>
    </source>
</evidence>
<dbReference type="EMBL" id="DRMJ01000252">
    <property type="protein sequence ID" value="HHL42960.1"/>
    <property type="molecule type" value="Genomic_DNA"/>
</dbReference>
<keyword evidence="7" id="KW-0406">Ion transport</keyword>
<sequence length="767" mass="82837">MSIVSNGLKALCLTSALCAVGGLSAHAQVKDEIIVTATKRAEKLTEVPIAISVFGANDIDQTGIRELKEISEFIPNVQISQHNDFRAVVTIRGVGSNSRNIGFDSRVGVYLDGVYLGQSPSLNQELLDLERVEVLRGPQGMLFGKNTVAGAISLVTKKPNLDERSGEISGSFGNFAYQEYKAMANMPIGEKAAIKASISKTDRKGYIHNIITGNDLDEKDVLAGRVQLRVQPSDIVDLNFSFDVLSSDGNILVGEPDTNLFGSGPVALAPERRVVALHFDPAENRDVYGFALDANFDLPNGFTLKSISGYRDTSAFYKNTTDYSPVSIIFIEYGDDFQQYSQEFQLISPGGKKLTYMGGLYFYKQNADTIRDVIFGDQFNEAFIAAIAGTPPGTPEPVLAGIAASLGFGGEGSKVFNRGSVETQSIAGYINGSYDFTDRFTVGAGIRYTSEDKHANWLLDGRNSGFFFIGSTGANPTNPSPLINDRSDDFLSVALSGSFAITDNSNVYAKYASGFKSGGFNLDYINANELAANSGLEFDKETVNSYEIGYKGNLMDGRLQLNMAAFIADYKDYQVNQFVDLGGGRTSIRITNAASVNTKGVEAEFKYQAMDNLSFQGSAGYLDATFDSFPGGGTAGADASGKDLVNAPKFTAALGAQYTHDIPNINGHMLLRADVTHSDGYFTTADNIKTTPLATGGSVPFGYIQALTQLSGRIGIETDDGGMGAYIWGRNLTDEDVFIDDFRDFFGTIVHHPNMPRTYGVEFVKRF</sequence>
<feature type="domain" description="TonB-dependent receptor-like beta-barrel" evidence="14">
    <location>
        <begin position="281"/>
        <end position="687"/>
    </location>
</feature>
<evidence type="ECO:0000256" key="5">
    <source>
        <dbReference type="ARBA" id="ARBA00022692"/>
    </source>
</evidence>
<dbReference type="Pfam" id="PF00593">
    <property type="entry name" value="TonB_dep_Rec_b-barrel"/>
    <property type="match status" value="1"/>
</dbReference>
<dbReference type="InterPro" id="IPR012910">
    <property type="entry name" value="Plug_dom"/>
</dbReference>
<protein>
    <submittedName>
        <fullName evidence="16">TonB-dependent receptor</fullName>
    </submittedName>
</protein>
<dbReference type="PANTHER" id="PTHR32552">
    <property type="entry name" value="FERRICHROME IRON RECEPTOR-RELATED"/>
    <property type="match status" value="1"/>
</dbReference>
<evidence type="ECO:0000256" key="10">
    <source>
        <dbReference type="ARBA" id="ARBA00023237"/>
    </source>
</evidence>
<evidence type="ECO:0000256" key="4">
    <source>
        <dbReference type="ARBA" id="ARBA00022496"/>
    </source>
</evidence>
<dbReference type="SUPFAM" id="SSF56935">
    <property type="entry name" value="Porins"/>
    <property type="match status" value="1"/>
</dbReference>
<keyword evidence="5 11" id="KW-0812">Transmembrane</keyword>
<organism evidence="16">
    <name type="scientific">Hellea balneolensis</name>
    <dbReference type="NCBI Taxonomy" id="287478"/>
    <lineage>
        <taxon>Bacteria</taxon>
        <taxon>Pseudomonadati</taxon>
        <taxon>Pseudomonadota</taxon>
        <taxon>Alphaproteobacteria</taxon>
        <taxon>Maricaulales</taxon>
        <taxon>Robiginitomaculaceae</taxon>
        <taxon>Hellea</taxon>
    </lineage>
</organism>
<comment type="similarity">
    <text evidence="11 12">Belongs to the TonB-dependent receptor family.</text>
</comment>
<keyword evidence="3 11" id="KW-1134">Transmembrane beta strand</keyword>
<evidence type="ECO:0000256" key="13">
    <source>
        <dbReference type="SAM" id="SignalP"/>
    </source>
</evidence>
<feature type="domain" description="TonB-dependent receptor plug" evidence="15">
    <location>
        <begin position="44"/>
        <end position="151"/>
    </location>
</feature>
<dbReference type="Pfam" id="PF07715">
    <property type="entry name" value="Plug"/>
    <property type="match status" value="1"/>
</dbReference>
<keyword evidence="16" id="KW-0675">Receptor</keyword>
<evidence type="ECO:0000256" key="2">
    <source>
        <dbReference type="ARBA" id="ARBA00022448"/>
    </source>
</evidence>
<dbReference type="InterPro" id="IPR036942">
    <property type="entry name" value="Beta-barrel_TonB_sf"/>
</dbReference>
<evidence type="ECO:0000256" key="6">
    <source>
        <dbReference type="ARBA" id="ARBA00023004"/>
    </source>
</evidence>
<evidence type="ECO:0000256" key="7">
    <source>
        <dbReference type="ARBA" id="ARBA00023065"/>
    </source>
</evidence>
<dbReference type="GO" id="GO:0009279">
    <property type="term" value="C:cell outer membrane"/>
    <property type="evidence" value="ECO:0007669"/>
    <property type="project" value="UniProtKB-SubCell"/>
</dbReference>
<evidence type="ECO:0000259" key="14">
    <source>
        <dbReference type="Pfam" id="PF00593"/>
    </source>
</evidence>
<dbReference type="GO" id="GO:0006826">
    <property type="term" value="P:iron ion transport"/>
    <property type="evidence" value="ECO:0007669"/>
    <property type="project" value="UniProtKB-KW"/>
</dbReference>
<proteinExistence type="inferred from homology"/>
<dbReference type="AlphaFoldDB" id="A0A7C5R0D5"/>
<keyword evidence="4" id="KW-0410">Iron transport</keyword>
<keyword evidence="6" id="KW-0408">Iron</keyword>
<keyword evidence="13" id="KW-0732">Signal</keyword>
<feature type="chain" id="PRO_5027902388" evidence="13">
    <location>
        <begin position="28"/>
        <end position="767"/>
    </location>
</feature>
<reference evidence="16" key="1">
    <citation type="journal article" date="2020" name="mSystems">
        <title>Genome- and Community-Level Interaction Insights into Carbon Utilization and Element Cycling Functions of Hydrothermarchaeota in Hydrothermal Sediment.</title>
        <authorList>
            <person name="Zhou Z."/>
            <person name="Liu Y."/>
            <person name="Xu W."/>
            <person name="Pan J."/>
            <person name="Luo Z.H."/>
            <person name="Li M."/>
        </authorList>
    </citation>
    <scope>NUCLEOTIDE SEQUENCE [LARGE SCALE GENOMIC DNA]</scope>
    <source>
        <strain evidence="16">HyVt-485</strain>
    </source>
</reference>
<dbReference type="InterPro" id="IPR000531">
    <property type="entry name" value="Beta-barrel_TonB"/>
</dbReference>
<gene>
    <name evidence="16" type="ORF">ENJ42_05020</name>
</gene>
<accession>A0A7C5R0D5</accession>
<evidence type="ECO:0000256" key="11">
    <source>
        <dbReference type="PROSITE-ProRule" id="PRU01360"/>
    </source>
</evidence>
<keyword evidence="2 11" id="KW-0813">Transport</keyword>
<evidence type="ECO:0000256" key="1">
    <source>
        <dbReference type="ARBA" id="ARBA00004571"/>
    </source>
</evidence>
<keyword evidence="10 11" id="KW-0998">Cell outer membrane</keyword>
<feature type="signal peptide" evidence="13">
    <location>
        <begin position="1"/>
        <end position="27"/>
    </location>
</feature>
<dbReference type="Gene3D" id="2.40.170.20">
    <property type="entry name" value="TonB-dependent receptor, beta-barrel domain"/>
    <property type="match status" value="1"/>
</dbReference>
<evidence type="ECO:0000259" key="15">
    <source>
        <dbReference type="Pfam" id="PF07715"/>
    </source>
</evidence>